<dbReference type="STRING" id="4155.A0A022QSP0"/>
<dbReference type="AlphaFoldDB" id="A0A022QSP0"/>
<evidence type="ECO:0000313" key="2">
    <source>
        <dbReference type="EMBL" id="EYU29485.1"/>
    </source>
</evidence>
<dbReference type="Gene3D" id="3.40.50.150">
    <property type="entry name" value="Vaccinia Virus protein VP39"/>
    <property type="match status" value="1"/>
</dbReference>
<dbReference type="PANTHER" id="PTHR14614">
    <property type="entry name" value="HEPATOCELLULAR CARCINOMA-ASSOCIATED ANTIGEN"/>
    <property type="match status" value="1"/>
</dbReference>
<dbReference type="InterPro" id="IPR029063">
    <property type="entry name" value="SAM-dependent_MTases_sf"/>
</dbReference>
<evidence type="ECO:0000256" key="1">
    <source>
        <dbReference type="SAM" id="Phobius"/>
    </source>
</evidence>
<dbReference type="eggNOG" id="KOG2793">
    <property type="taxonomic scope" value="Eukaryota"/>
</dbReference>
<protein>
    <submittedName>
        <fullName evidence="2">Uncharacterized protein</fullName>
    </submittedName>
</protein>
<feature type="transmembrane region" description="Helical" evidence="1">
    <location>
        <begin position="81"/>
        <end position="103"/>
    </location>
</feature>
<proteinExistence type="predicted"/>
<feature type="transmembrane region" description="Helical" evidence="1">
    <location>
        <begin position="123"/>
        <end position="142"/>
    </location>
</feature>
<dbReference type="InterPro" id="IPR019410">
    <property type="entry name" value="Methyltransf_16"/>
</dbReference>
<evidence type="ECO:0000313" key="3">
    <source>
        <dbReference type="Proteomes" id="UP000030748"/>
    </source>
</evidence>
<keyword evidence="1" id="KW-0472">Membrane</keyword>
<dbReference type="EMBL" id="KI631225">
    <property type="protein sequence ID" value="EYU29485.1"/>
    <property type="molecule type" value="Genomic_DNA"/>
</dbReference>
<dbReference type="Proteomes" id="UP000030748">
    <property type="component" value="Unassembled WGS sequence"/>
</dbReference>
<dbReference type="SUPFAM" id="SSF53335">
    <property type="entry name" value="S-adenosyl-L-methionine-dependent methyltransferases"/>
    <property type="match status" value="1"/>
</dbReference>
<dbReference type="PANTHER" id="PTHR14614:SF132">
    <property type="entry name" value="PROTEIN-LYSINE METHYLTRANSFERASE C42C1.13"/>
    <property type="match status" value="1"/>
</dbReference>
<gene>
    <name evidence="2" type="ORF">MIMGU_mgv11b020040mg</name>
</gene>
<keyword evidence="1" id="KW-0812">Transmembrane</keyword>
<reference evidence="2 3" key="1">
    <citation type="journal article" date="2013" name="Proc. Natl. Acad. Sci. U.S.A.">
        <title>Fine-scale variation in meiotic recombination in Mimulus inferred from population shotgun sequencing.</title>
        <authorList>
            <person name="Hellsten U."/>
            <person name="Wright K.M."/>
            <person name="Jenkins J."/>
            <person name="Shu S."/>
            <person name="Yuan Y."/>
            <person name="Wessler S.R."/>
            <person name="Schmutz J."/>
            <person name="Willis J.H."/>
            <person name="Rokhsar D.S."/>
        </authorList>
    </citation>
    <scope>NUCLEOTIDE SEQUENCE [LARGE SCALE GENOMIC DNA]</scope>
    <source>
        <strain evidence="3">cv. DUN x IM62</strain>
    </source>
</reference>
<dbReference type="GO" id="GO:0008276">
    <property type="term" value="F:protein methyltransferase activity"/>
    <property type="evidence" value="ECO:0000318"/>
    <property type="project" value="GO_Central"/>
</dbReference>
<keyword evidence="3" id="KW-1185">Reference proteome</keyword>
<accession>A0A022QSP0</accession>
<dbReference type="Pfam" id="PF10294">
    <property type="entry name" value="Methyltransf_16"/>
    <property type="match status" value="1"/>
</dbReference>
<name>A0A022QSP0_ERYGU</name>
<keyword evidence="1" id="KW-1133">Transmembrane helix</keyword>
<organism evidence="2 3">
    <name type="scientific">Erythranthe guttata</name>
    <name type="common">Yellow monkey flower</name>
    <name type="synonym">Mimulus guttatus</name>
    <dbReference type="NCBI Taxonomy" id="4155"/>
    <lineage>
        <taxon>Eukaryota</taxon>
        <taxon>Viridiplantae</taxon>
        <taxon>Streptophyta</taxon>
        <taxon>Embryophyta</taxon>
        <taxon>Tracheophyta</taxon>
        <taxon>Spermatophyta</taxon>
        <taxon>Magnoliopsida</taxon>
        <taxon>eudicotyledons</taxon>
        <taxon>Gunneridae</taxon>
        <taxon>Pentapetalae</taxon>
        <taxon>asterids</taxon>
        <taxon>lamiids</taxon>
        <taxon>Lamiales</taxon>
        <taxon>Phrymaceae</taxon>
        <taxon>Erythranthe</taxon>
    </lineage>
</organism>
<sequence length="310" mass="34625">MSEPPPETAVQEQQQESYLLHSINSAVVIRQLPSQGLSFQLWPAATTLYTLLDRHRSGDDAAAQPTPLSALLTAPNRRLRILELGSGTGLVGIAAAALLGATVTVTDLPRVLPNLQFNVDANAGILAAAAGGTVGVAALAWGDRAHMEAVGWDYDIVLGSDVVYHDHLYEPLLQTLKFFLLESEKRIVFVMAHLKRWKKESAFFKKAKKLFDVDVIHTDSPSDGGRVGVASDFSYIVTLIRQESSLCHILHNYDKASKRTFILQNRKERKKRIRIIYLIKNRDEHKSAFAKQDRFKTFRYLKLDTKMCPS</sequence>